<dbReference type="Gene3D" id="3.30.1540.10">
    <property type="entry name" value="formyl-coa transferase, domain 3"/>
    <property type="match status" value="1"/>
</dbReference>
<dbReference type="PANTHER" id="PTHR48228">
    <property type="entry name" value="SUCCINYL-COA--D-CITRAMALATE COA-TRANSFERASE"/>
    <property type="match status" value="1"/>
</dbReference>
<dbReference type="InterPro" id="IPR044855">
    <property type="entry name" value="CoA-Trfase_III_dom3_sf"/>
</dbReference>
<keyword evidence="1" id="KW-0413">Isomerase</keyword>
<dbReference type="InterPro" id="IPR003673">
    <property type="entry name" value="CoA-Trfase_fam_III"/>
</dbReference>
<dbReference type="InterPro" id="IPR023606">
    <property type="entry name" value="CoA-Trfase_III_dom_1_sf"/>
</dbReference>
<dbReference type="KEGG" id="sace:GIY23_17080"/>
<name>A0A5Q3QCC1_9PSEU</name>
<dbReference type="SUPFAM" id="SSF89796">
    <property type="entry name" value="CoA-transferase family III (CaiB/BaiF)"/>
    <property type="match status" value="1"/>
</dbReference>
<dbReference type="InterPro" id="IPR050509">
    <property type="entry name" value="CoA-transferase_III"/>
</dbReference>
<dbReference type="RefSeq" id="WP_154077583.1">
    <property type="nucleotide sequence ID" value="NZ_CP045929.1"/>
</dbReference>
<reference evidence="2" key="1">
    <citation type="submission" date="2019-11" db="EMBL/GenBank/DDBJ databases">
        <title>The complete genome sequence of Saccharopolyspora sp. E2A.</title>
        <authorList>
            <person name="Zhang G."/>
        </authorList>
    </citation>
    <scope>NUCLEOTIDE SEQUENCE [LARGE SCALE GENOMIC DNA]</scope>
    <source>
        <strain evidence="2">E2A</strain>
    </source>
</reference>
<dbReference type="Gene3D" id="3.40.50.10540">
    <property type="entry name" value="Crotonobetainyl-coa:carnitine coa-transferase, domain 1"/>
    <property type="match status" value="1"/>
</dbReference>
<keyword evidence="2" id="KW-1185">Reference proteome</keyword>
<dbReference type="PANTHER" id="PTHR48228:SF5">
    <property type="entry name" value="ALPHA-METHYLACYL-COA RACEMASE"/>
    <property type="match status" value="1"/>
</dbReference>
<dbReference type="Proteomes" id="UP000371041">
    <property type="component" value="Chromosome"/>
</dbReference>
<gene>
    <name evidence="1" type="ORF">GIY23_17080</name>
</gene>
<evidence type="ECO:0000313" key="1">
    <source>
        <dbReference type="EMBL" id="QGK71006.1"/>
    </source>
</evidence>
<protein>
    <submittedName>
        <fullName evidence="1">2-methylfumaryl-CoA isomerase</fullName>
    </submittedName>
</protein>
<dbReference type="EMBL" id="CP045929">
    <property type="protein sequence ID" value="QGK71006.1"/>
    <property type="molecule type" value="Genomic_DNA"/>
</dbReference>
<dbReference type="Pfam" id="PF02515">
    <property type="entry name" value="CoA_transf_3"/>
    <property type="match status" value="1"/>
</dbReference>
<accession>A0A5Q3QCC1</accession>
<sequence>MSSRPLTGLRIVECASFVAGPSGCLALGQLGADVIKVVPLGGPADQYRWPLAPEGESLYWAALNRGKRSLAVDLRSHAGKELVTELITTDGPDAGLLVDNVAGSRWLSYEELSARRPDLVHLHVQGHPDGRPAVDYTVNADVGIPTITGGADARGPVNHVLPAWDLLTGMTAATGLLAALREREKTGRGSYLELALADVATSGVANLGWLAEAEQRGGPRPRHGNHLYGSFGVDFTTRDDAHVMVVALTPGHWRGLCTATGTSEVFAALEQALDADLARESDRYRLRETITAILRPWFAERDLAEVADRLETGGVLWSRYREMDEVVAAHDRSETPSVLTRVNEPGIGRTVAARPALRSGGSYGEASAAPRHGEHTHQVLAEVLGLADHQIGKLHQDGVIDADPR</sequence>
<evidence type="ECO:0000313" key="2">
    <source>
        <dbReference type="Proteomes" id="UP000371041"/>
    </source>
</evidence>
<dbReference type="GO" id="GO:0016853">
    <property type="term" value="F:isomerase activity"/>
    <property type="evidence" value="ECO:0007669"/>
    <property type="project" value="UniProtKB-KW"/>
</dbReference>
<proteinExistence type="predicted"/>
<dbReference type="AlphaFoldDB" id="A0A5Q3QCC1"/>
<organism evidence="1 2">
    <name type="scientific">Allosaccharopolyspora coralli</name>
    <dbReference type="NCBI Taxonomy" id="2665642"/>
    <lineage>
        <taxon>Bacteria</taxon>
        <taxon>Bacillati</taxon>
        <taxon>Actinomycetota</taxon>
        <taxon>Actinomycetes</taxon>
        <taxon>Pseudonocardiales</taxon>
        <taxon>Pseudonocardiaceae</taxon>
        <taxon>Allosaccharopolyspora</taxon>
    </lineage>
</organism>